<gene>
    <name evidence="7" type="ORF">S01H1_41104</name>
</gene>
<dbReference type="Pfam" id="PF03739">
    <property type="entry name" value="LptF_LptG"/>
    <property type="match status" value="1"/>
</dbReference>
<comment type="subcellular location">
    <subcellularLocation>
        <location evidence="1">Cell membrane</location>
        <topology evidence="1">Multi-pass membrane protein</topology>
    </subcellularLocation>
</comment>
<dbReference type="InterPro" id="IPR005495">
    <property type="entry name" value="LptG/LptF_permease"/>
</dbReference>
<name>X0WEX9_9ZZZZ</name>
<keyword evidence="3 6" id="KW-0812">Transmembrane</keyword>
<evidence type="ECO:0000256" key="2">
    <source>
        <dbReference type="ARBA" id="ARBA00022475"/>
    </source>
</evidence>
<feature type="non-terminal residue" evidence="7">
    <location>
        <position position="210"/>
    </location>
</feature>
<accession>X0WEX9</accession>
<dbReference type="EMBL" id="BARS01026052">
    <property type="protein sequence ID" value="GAG11261.1"/>
    <property type="molecule type" value="Genomic_DNA"/>
</dbReference>
<evidence type="ECO:0000256" key="5">
    <source>
        <dbReference type="ARBA" id="ARBA00023136"/>
    </source>
</evidence>
<dbReference type="AlphaFoldDB" id="X0WEX9"/>
<dbReference type="PANTHER" id="PTHR33529:SF2">
    <property type="entry name" value="LIPOPOLYSACCHARIDE EXPORT SYSTEM PERMEASE PROTEIN LPTG"/>
    <property type="match status" value="1"/>
</dbReference>
<feature type="transmembrane region" description="Helical" evidence="6">
    <location>
        <begin position="103"/>
        <end position="120"/>
    </location>
</feature>
<evidence type="ECO:0000256" key="1">
    <source>
        <dbReference type="ARBA" id="ARBA00004651"/>
    </source>
</evidence>
<reference evidence="7" key="1">
    <citation type="journal article" date="2014" name="Front. Microbiol.">
        <title>High frequency of phylogenetically diverse reductive dehalogenase-homologous genes in deep subseafloor sedimentary metagenomes.</title>
        <authorList>
            <person name="Kawai M."/>
            <person name="Futagami T."/>
            <person name="Toyoda A."/>
            <person name="Takaki Y."/>
            <person name="Nishi S."/>
            <person name="Hori S."/>
            <person name="Arai W."/>
            <person name="Tsubouchi T."/>
            <person name="Morono Y."/>
            <person name="Uchiyama I."/>
            <person name="Ito T."/>
            <person name="Fujiyama A."/>
            <person name="Inagaki F."/>
            <person name="Takami H."/>
        </authorList>
    </citation>
    <scope>NUCLEOTIDE SEQUENCE</scope>
    <source>
        <strain evidence="7">Expedition CK06-06</strain>
    </source>
</reference>
<comment type="caution">
    <text evidence="7">The sequence shown here is derived from an EMBL/GenBank/DDBJ whole genome shotgun (WGS) entry which is preliminary data.</text>
</comment>
<evidence type="ECO:0000256" key="6">
    <source>
        <dbReference type="SAM" id="Phobius"/>
    </source>
</evidence>
<keyword evidence="5 6" id="KW-0472">Membrane</keyword>
<evidence type="ECO:0000256" key="4">
    <source>
        <dbReference type="ARBA" id="ARBA00022989"/>
    </source>
</evidence>
<organism evidence="7">
    <name type="scientific">marine sediment metagenome</name>
    <dbReference type="NCBI Taxonomy" id="412755"/>
    <lineage>
        <taxon>unclassified sequences</taxon>
        <taxon>metagenomes</taxon>
        <taxon>ecological metagenomes</taxon>
    </lineage>
</organism>
<evidence type="ECO:0000256" key="3">
    <source>
        <dbReference type="ARBA" id="ARBA00022692"/>
    </source>
</evidence>
<proteinExistence type="predicted"/>
<evidence type="ECO:0000313" key="7">
    <source>
        <dbReference type="EMBL" id="GAG11261.1"/>
    </source>
</evidence>
<keyword evidence="4 6" id="KW-1133">Transmembrane helix</keyword>
<evidence type="ECO:0008006" key="8">
    <source>
        <dbReference type="Google" id="ProtNLM"/>
    </source>
</evidence>
<dbReference type="PANTHER" id="PTHR33529">
    <property type="entry name" value="SLR0882 PROTEIN-RELATED"/>
    <property type="match status" value="1"/>
</dbReference>
<sequence>MKIIDRYVLRQFFQTFVICYLSLNGLYIVFDAFTNLEEFLRCADQQGGLLWLMGRHYAYRSVLFFDRTSGLLTLVAAMFTVTWIQRHNEMTALMSAGISRLRVVRPIIGAAIVVTLLSATSRELLIPRFRDELARRPQDLLGDVPQELQPRYDNRTDVLIRGQATYGDRQRIDQPSFLLPPALDRCGKQLVAKEALFEPPNGDRPGGYLM</sequence>
<keyword evidence="2" id="KW-1003">Cell membrane</keyword>
<feature type="transmembrane region" description="Helical" evidence="6">
    <location>
        <begin position="12"/>
        <end position="30"/>
    </location>
</feature>
<feature type="transmembrane region" description="Helical" evidence="6">
    <location>
        <begin position="57"/>
        <end position="82"/>
    </location>
</feature>
<dbReference type="GO" id="GO:0015920">
    <property type="term" value="P:lipopolysaccharide transport"/>
    <property type="evidence" value="ECO:0007669"/>
    <property type="project" value="TreeGrafter"/>
</dbReference>
<protein>
    <recommendedName>
        <fullName evidence="8">LptF/LptG family permease</fullName>
    </recommendedName>
</protein>
<dbReference type="GO" id="GO:0043190">
    <property type="term" value="C:ATP-binding cassette (ABC) transporter complex"/>
    <property type="evidence" value="ECO:0007669"/>
    <property type="project" value="TreeGrafter"/>
</dbReference>